<dbReference type="Proteomes" id="UP000281343">
    <property type="component" value="Unassembled WGS sequence"/>
</dbReference>
<dbReference type="Gene3D" id="1.10.260.40">
    <property type="entry name" value="lambda repressor-like DNA-binding domains"/>
    <property type="match status" value="1"/>
</dbReference>
<dbReference type="SUPFAM" id="SSF47413">
    <property type="entry name" value="lambda repressor-like DNA-binding domains"/>
    <property type="match status" value="1"/>
</dbReference>
<dbReference type="PROSITE" id="PS50943">
    <property type="entry name" value="HTH_CROC1"/>
    <property type="match status" value="1"/>
</dbReference>
<organism evidence="3 4">
    <name type="scientific">Rhodophyticola porphyridii</name>
    <dbReference type="NCBI Taxonomy" id="1852017"/>
    <lineage>
        <taxon>Bacteria</taxon>
        <taxon>Pseudomonadati</taxon>
        <taxon>Pseudomonadota</taxon>
        <taxon>Alphaproteobacteria</taxon>
        <taxon>Rhodobacterales</taxon>
        <taxon>Roseobacteraceae</taxon>
        <taxon>Rhodophyticola</taxon>
    </lineage>
</organism>
<keyword evidence="4" id="KW-1185">Reference proteome</keyword>
<dbReference type="PANTHER" id="PTHR46558:SF13">
    <property type="entry name" value="HTH-TYPE TRANSCRIPTIONAL REGULATOR IMMR"/>
    <property type="match status" value="1"/>
</dbReference>
<evidence type="ECO:0000313" key="3">
    <source>
        <dbReference type="EMBL" id="RMA43249.1"/>
    </source>
</evidence>
<name>A0A3L9Y3E1_9RHOB</name>
<dbReference type="PANTHER" id="PTHR46558">
    <property type="entry name" value="TRACRIPTIONAL REGULATORY PROTEIN-RELATED-RELATED"/>
    <property type="match status" value="1"/>
</dbReference>
<dbReference type="EMBL" id="RCNT01000002">
    <property type="protein sequence ID" value="RMA43249.1"/>
    <property type="molecule type" value="Genomic_DNA"/>
</dbReference>
<accession>A0A3L9Y3E1</accession>
<feature type="domain" description="HTH cro/C1-type" evidence="2">
    <location>
        <begin position="23"/>
        <end position="77"/>
    </location>
</feature>
<reference evidence="3 4" key="1">
    <citation type="submission" date="2018-10" db="EMBL/GenBank/DDBJ databases">
        <authorList>
            <person name="Jung H.S."/>
            <person name="Jeon C.O."/>
        </authorList>
    </citation>
    <scope>NUCLEOTIDE SEQUENCE [LARGE SCALE GENOMIC DNA]</scope>
    <source>
        <strain evidence="3 4">MA-7-27</strain>
    </source>
</reference>
<keyword evidence="1" id="KW-0238">DNA-binding</keyword>
<dbReference type="SMART" id="SM00530">
    <property type="entry name" value="HTH_XRE"/>
    <property type="match status" value="1"/>
</dbReference>
<proteinExistence type="predicted"/>
<evidence type="ECO:0000256" key="1">
    <source>
        <dbReference type="ARBA" id="ARBA00023125"/>
    </source>
</evidence>
<gene>
    <name evidence="3" type="ORF">D9R08_06435</name>
</gene>
<evidence type="ECO:0000313" key="4">
    <source>
        <dbReference type="Proteomes" id="UP000281343"/>
    </source>
</evidence>
<dbReference type="InterPro" id="IPR001387">
    <property type="entry name" value="Cro/C1-type_HTH"/>
</dbReference>
<dbReference type="Pfam" id="PF01381">
    <property type="entry name" value="HTH_3"/>
    <property type="match status" value="1"/>
</dbReference>
<dbReference type="AlphaFoldDB" id="A0A3L9Y3E1"/>
<dbReference type="RefSeq" id="WP_121897183.1">
    <property type="nucleotide sequence ID" value="NZ_RCNT01000002.1"/>
</dbReference>
<evidence type="ECO:0000259" key="2">
    <source>
        <dbReference type="PROSITE" id="PS50943"/>
    </source>
</evidence>
<comment type="caution">
    <text evidence="3">The sequence shown here is derived from an EMBL/GenBank/DDBJ whole genome shotgun (WGS) entry which is preliminary data.</text>
</comment>
<protein>
    <submittedName>
        <fullName evidence="3">XRE family transcriptional regulator</fullName>
    </submittedName>
</protein>
<dbReference type="OrthoDB" id="5659783at2"/>
<sequence length="135" mass="14922">MTQEAILGSSWFDEDTATFGDRLAGAREAAGLGQDELARRLGIKPKTVKAWENDQSEPRANKLQMVAGLLNVSIMWLLTGQGEGLDGPDREEVLPTGVEEMLSEMRTLRSQQSQIAEKLGRLEKRLRIALSEGRV</sequence>
<dbReference type="CDD" id="cd00093">
    <property type="entry name" value="HTH_XRE"/>
    <property type="match status" value="1"/>
</dbReference>
<dbReference type="GO" id="GO:0003677">
    <property type="term" value="F:DNA binding"/>
    <property type="evidence" value="ECO:0007669"/>
    <property type="project" value="UniProtKB-KW"/>
</dbReference>
<dbReference type="InterPro" id="IPR010982">
    <property type="entry name" value="Lambda_DNA-bd_dom_sf"/>
</dbReference>